<feature type="compositionally biased region" description="Low complexity" evidence="1">
    <location>
        <begin position="17"/>
        <end position="33"/>
    </location>
</feature>
<dbReference type="InterPro" id="IPR005824">
    <property type="entry name" value="KOW"/>
</dbReference>
<reference evidence="3" key="1">
    <citation type="submission" date="2021-01" db="EMBL/GenBank/DDBJ databases">
        <authorList>
            <person name="Corre E."/>
            <person name="Pelletier E."/>
            <person name="Niang G."/>
            <person name="Scheremetjew M."/>
            <person name="Finn R."/>
            <person name="Kale V."/>
            <person name="Holt S."/>
            <person name="Cochrane G."/>
            <person name="Meng A."/>
            <person name="Brown T."/>
            <person name="Cohen L."/>
        </authorList>
    </citation>
    <scope>NUCLEOTIDE SEQUENCE</scope>
    <source>
        <strain evidence="3">Isolate 1302-5</strain>
    </source>
</reference>
<feature type="compositionally biased region" description="Basic and acidic residues" evidence="1">
    <location>
        <begin position="732"/>
        <end position="744"/>
    </location>
</feature>
<feature type="domain" description="KOW" evidence="2">
    <location>
        <begin position="245"/>
        <end position="272"/>
    </location>
</feature>
<feature type="compositionally biased region" description="Acidic residues" evidence="1">
    <location>
        <begin position="127"/>
        <end position="143"/>
    </location>
</feature>
<feature type="region of interest" description="Disordered" evidence="1">
    <location>
        <begin position="470"/>
        <end position="580"/>
    </location>
</feature>
<feature type="region of interest" description="Disordered" evidence="1">
    <location>
        <begin position="601"/>
        <end position="626"/>
    </location>
</feature>
<proteinExistence type="predicted"/>
<feature type="region of interest" description="Disordered" evidence="1">
    <location>
        <begin position="293"/>
        <end position="338"/>
    </location>
</feature>
<feature type="compositionally biased region" description="Low complexity" evidence="1">
    <location>
        <begin position="977"/>
        <end position="997"/>
    </location>
</feature>
<feature type="region of interest" description="Disordered" evidence="1">
    <location>
        <begin position="60"/>
        <end position="245"/>
    </location>
</feature>
<feature type="domain" description="KOW" evidence="2">
    <location>
        <begin position="759"/>
        <end position="786"/>
    </location>
</feature>
<feature type="compositionally biased region" description="Gly residues" evidence="1">
    <location>
        <begin position="960"/>
        <end position="974"/>
    </location>
</feature>
<feature type="compositionally biased region" description="Low complexity" evidence="1">
    <location>
        <begin position="81"/>
        <end position="95"/>
    </location>
</feature>
<feature type="region of interest" description="Disordered" evidence="1">
    <location>
        <begin position="1"/>
        <end position="46"/>
    </location>
</feature>
<feature type="compositionally biased region" description="Basic and acidic residues" evidence="1">
    <location>
        <begin position="1"/>
        <end position="10"/>
    </location>
</feature>
<feature type="region of interest" description="Disordered" evidence="1">
    <location>
        <begin position="414"/>
        <end position="454"/>
    </location>
</feature>
<feature type="region of interest" description="Disordered" evidence="1">
    <location>
        <begin position="732"/>
        <end position="751"/>
    </location>
</feature>
<sequence length="1089" mass="111391">MNDEKRRADVGDDEEGSAASSAESEAVVEGALSTVAAPDVEKEGGPKLDLDEIAVLIGSAKTVNAPLPPPKSNSDGDDDAAASSSSAAVPDAVVSTSGGVEGDDARVEAEAEANANAAAKDDKREEGDDEGSSSDGGDDEGDIDGVPWSDGDGDGDGDEEGGPSSDGDASPGDSGGPRAARSGGLDDDESATSFGSSASYAGDDDDDDDILSVNGSTDGGGAGIPRRPRKRNLQPGGRGRKVKRGNFVGLRAKVLKGPYRGITACIKKSYGRGWVRLDHPDFRDGGAKISTSKLRVYHPDEDMSDGDGDEEMEAAATDPDPDDADPDPGPDRDADVDEPIHPYIGKLVEIFNGQYAGLQGRVIRQETRGWWTLDCPDLPPGKKIGNRQLRAVEKVPDEEIRAYNRLTGRACRKLLPAGGGGKRKSNNPGLSVSEAGGGGKKRSRPEGASGAAAGVGSTYNAMDIDVSNIIGSLRDPPGEVEDDDEDADDDDIVARTRRRLRGGQRRRDIRPAAASPYAASPSALTMNGGGTLSASSHHFASGGGGGDKPRSRSAPAASSASAAAVHSQHRHSAADAHTDRVPDSWRDSLLASAGASLRPDYLVPPRCSRYRRRHPPSSSLGRPPPMPPVLLHPDDDVDAIPAALRHLRPDDRVDVFDRTTGKIQTGSEAVRVRDLPRVLRGNAALEPIVPPPPAAKPAVATGVGGAAEGDGAGSGGASAAATAAAGVGDEFATREGRSGNDHPVRVNPGVLPQSKVRGSVCEGREVAVTAGPYRGLVGKVEACLPGGWYLVADLLEDDDHELDVVIASRNLQLLKRVPDVLSPPTPPTPATPGASASAGRFAGGGGPSGGPSAPPPPSSFGSPSPVGDGEAAGSLARGGGASGADAASTVLPGEEGAAAAAAAAATTPFQDKGINSKNGVKTVPLKTLRLRIDALSEERRAILGALGLDEDGETRRRAPSGGGVPRFVPSGGGPKIRSPAPSAAAARSAADGRSAGGKTTNVVRSILGAGERDTAAAGTAVAATNGFVSNEHGGPKNAPLNCGRSIAGGMDPHRLRSQLDRLNMKLERVRRDLEARLHPRAGGMRKRSL</sequence>
<gene>
    <name evidence="3" type="ORF">OAUR00152_LOCUS23546</name>
</gene>
<feature type="domain" description="KOW" evidence="2">
    <location>
        <begin position="341"/>
        <end position="368"/>
    </location>
</feature>
<feature type="compositionally biased region" description="Acidic residues" evidence="1">
    <location>
        <begin position="302"/>
        <end position="328"/>
    </location>
</feature>
<accession>A0A7S4J7W1</accession>
<dbReference type="SMART" id="SM00739">
    <property type="entry name" value="KOW"/>
    <property type="match status" value="3"/>
</dbReference>
<feature type="compositionally biased region" description="Basic residues" evidence="1">
    <location>
        <begin position="226"/>
        <end position="244"/>
    </location>
</feature>
<feature type="compositionally biased region" description="Acidic residues" evidence="1">
    <location>
        <begin position="478"/>
        <end position="491"/>
    </location>
</feature>
<evidence type="ECO:0000259" key="2">
    <source>
        <dbReference type="SMART" id="SM00739"/>
    </source>
</evidence>
<feature type="compositionally biased region" description="Basic residues" evidence="1">
    <location>
        <begin position="495"/>
        <end position="504"/>
    </location>
</feature>
<feature type="compositionally biased region" description="Low complexity" evidence="1">
    <location>
        <begin position="552"/>
        <end position="566"/>
    </location>
</feature>
<evidence type="ECO:0000256" key="1">
    <source>
        <dbReference type="SAM" id="MobiDB-lite"/>
    </source>
</evidence>
<dbReference type="AlphaFoldDB" id="A0A7S4J7W1"/>
<protein>
    <recommendedName>
        <fullName evidence="2">KOW domain-containing protein</fullName>
    </recommendedName>
</protein>
<name>A0A7S4J7W1_9STRA</name>
<feature type="compositionally biased region" description="Low complexity" evidence="1">
    <location>
        <begin position="511"/>
        <end position="523"/>
    </location>
</feature>
<feature type="region of interest" description="Disordered" evidence="1">
    <location>
        <begin position="818"/>
        <end position="888"/>
    </location>
</feature>
<organism evidence="3">
    <name type="scientific">Odontella aurita</name>
    <dbReference type="NCBI Taxonomy" id="265563"/>
    <lineage>
        <taxon>Eukaryota</taxon>
        <taxon>Sar</taxon>
        <taxon>Stramenopiles</taxon>
        <taxon>Ochrophyta</taxon>
        <taxon>Bacillariophyta</taxon>
        <taxon>Mediophyceae</taxon>
        <taxon>Biddulphiophycidae</taxon>
        <taxon>Eupodiscales</taxon>
        <taxon>Odontellaceae</taxon>
        <taxon>Odontella</taxon>
    </lineage>
</organism>
<feature type="compositionally biased region" description="Low complexity" evidence="1">
    <location>
        <begin position="859"/>
        <end position="875"/>
    </location>
</feature>
<feature type="compositionally biased region" description="Pro residues" evidence="1">
    <location>
        <begin position="821"/>
        <end position="830"/>
    </location>
</feature>
<dbReference type="EMBL" id="HBKQ01034400">
    <property type="protein sequence ID" value="CAE2255186.1"/>
    <property type="molecule type" value="Transcribed_RNA"/>
</dbReference>
<feature type="compositionally biased region" description="Acidic residues" evidence="1">
    <location>
        <begin position="151"/>
        <end position="161"/>
    </location>
</feature>
<feature type="region of interest" description="Disordered" evidence="1">
    <location>
        <begin position="952"/>
        <end position="998"/>
    </location>
</feature>
<feature type="compositionally biased region" description="Low complexity" evidence="1">
    <location>
        <begin position="831"/>
        <end position="840"/>
    </location>
</feature>
<evidence type="ECO:0000313" key="3">
    <source>
        <dbReference type="EMBL" id="CAE2255186.1"/>
    </source>
</evidence>
<feature type="compositionally biased region" description="Low complexity" evidence="1">
    <location>
        <begin position="162"/>
        <end position="172"/>
    </location>
</feature>